<keyword evidence="4" id="KW-0249">Electron transport</keyword>
<keyword evidence="1" id="KW-0813">Transport</keyword>
<organism evidence="8 9">
    <name type="scientific">Pseudoduganella rivuli</name>
    <dbReference type="NCBI Taxonomy" id="2666085"/>
    <lineage>
        <taxon>Bacteria</taxon>
        <taxon>Pseudomonadati</taxon>
        <taxon>Pseudomonadota</taxon>
        <taxon>Betaproteobacteria</taxon>
        <taxon>Burkholderiales</taxon>
        <taxon>Oxalobacteraceae</taxon>
        <taxon>Telluria group</taxon>
        <taxon>Pseudoduganella</taxon>
    </lineage>
</organism>
<dbReference type="PANTHER" id="PTHR33751:SF9">
    <property type="entry name" value="CYTOCHROME C4"/>
    <property type="match status" value="1"/>
</dbReference>
<dbReference type="Gene3D" id="1.10.760.10">
    <property type="entry name" value="Cytochrome c-like domain"/>
    <property type="match status" value="1"/>
</dbReference>
<dbReference type="SUPFAM" id="SSF46626">
    <property type="entry name" value="Cytochrome c"/>
    <property type="match status" value="1"/>
</dbReference>
<dbReference type="PANTHER" id="PTHR33751">
    <property type="entry name" value="CBB3-TYPE CYTOCHROME C OXIDASE SUBUNIT FIXP"/>
    <property type="match status" value="1"/>
</dbReference>
<evidence type="ECO:0000256" key="5">
    <source>
        <dbReference type="ARBA" id="ARBA00023004"/>
    </source>
</evidence>
<dbReference type="InterPro" id="IPR036909">
    <property type="entry name" value="Cyt_c-like_dom_sf"/>
</dbReference>
<sequence>MACARKRRPTAQWNWWNSKPGWPCAPGGCRWKPRAYDREEQAMNRLRYWKQVRERGPLRAAVRATAWVCMAVMAAQAQAQDQPQSRAAATAAQPAIVPASALQAPTRYTSLPAITAGARLAANCAACHGTSGMTDGVALPSLAGQGKGVLLVALKAFKSGARQGTIMPQIAKGYTDEQLAQLAEFFAAQPPVPVAALPPLQDKAAAAEPPPALRVAVTGWTQEHSTFAGYGHVSPILRATGGQP</sequence>
<dbReference type="GO" id="GO:0046872">
    <property type="term" value="F:metal ion binding"/>
    <property type="evidence" value="ECO:0007669"/>
    <property type="project" value="UniProtKB-KW"/>
</dbReference>
<accession>A0A7X2IVJ3</accession>
<dbReference type="Pfam" id="PF00034">
    <property type="entry name" value="Cytochrom_C"/>
    <property type="match status" value="1"/>
</dbReference>
<proteinExistence type="predicted"/>
<dbReference type="InterPro" id="IPR009056">
    <property type="entry name" value="Cyt_c-like_dom"/>
</dbReference>
<dbReference type="AlphaFoldDB" id="A0A7X2IVJ3"/>
<feature type="domain" description="Cytochrome c" evidence="7">
    <location>
        <begin position="112"/>
        <end position="190"/>
    </location>
</feature>
<comment type="caution">
    <text evidence="8">The sequence shown here is derived from an EMBL/GenBank/DDBJ whole genome shotgun (WGS) entry which is preliminary data.</text>
</comment>
<dbReference type="EMBL" id="WKJJ01000030">
    <property type="protein sequence ID" value="MRV76283.1"/>
    <property type="molecule type" value="Genomic_DNA"/>
</dbReference>
<keyword evidence="2 6" id="KW-0349">Heme</keyword>
<evidence type="ECO:0000256" key="2">
    <source>
        <dbReference type="ARBA" id="ARBA00022617"/>
    </source>
</evidence>
<dbReference type="Proteomes" id="UP000446768">
    <property type="component" value="Unassembled WGS sequence"/>
</dbReference>
<evidence type="ECO:0000259" key="7">
    <source>
        <dbReference type="PROSITE" id="PS51007"/>
    </source>
</evidence>
<keyword evidence="5 6" id="KW-0408">Iron</keyword>
<gene>
    <name evidence="8" type="ORF">GJ700_31695</name>
</gene>
<keyword evidence="3 6" id="KW-0479">Metal-binding</keyword>
<evidence type="ECO:0000256" key="3">
    <source>
        <dbReference type="ARBA" id="ARBA00022723"/>
    </source>
</evidence>
<keyword evidence="9" id="KW-1185">Reference proteome</keyword>
<evidence type="ECO:0000313" key="9">
    <source>
        <dbReference type="Proteomes" id="UP000446768"/>
    </source>
</evidence>
<protein>
    <recommendedName>
        <fullName evidence="7">Cytochrome c domain-containing protein</fullName>
    </recommendedName>
</protein>
<evidence type="ECO:0000256" key="1">
    <source>
        <dbReference type="ARBA" id="ARBA00022448"/>
    </source>
</evidence>
<reference evidence="8 9" key="1">
    <citation type="submission" date="2019-11" db="EMBL/GenBank/DDBJ databases">
        <title>Novel species isolated from a subtropical stream in China.</title>
        <authorList>
            <person name="Lu H."/>
        </authorList>
    </citation>
    <scope>NUCLEOTIDE SEQUENCE [LARGE SCALE GENOMIC DNA]</scope>
    <source>
        <strain evidence="8 9">FT92W</strain>
    </source>
</reference>
<evidence type="ECO:0000313" key="8">
    <source>
        <dbReference type="EMBL" id="MRV76283.1"/>
    </source>
</evidence>
<evidence type="ECO:0000256" key="6">
    <source>
        <dbReference type="PROSITE-ProRule" id="PRU00433"/>
    </source>
</evidence>
<evidence type="ECO:0000256" key="4">
    <source>
        <dbReference type="ARBA" id="ARBA00022982"/>
    </source>
</evidence>
<dbReference type="InterPro" id="IPR050597">
    <property type="entry name" value="Cytochrome_c_Oxidase_Subunit"/>
</dbReference>
<dbReference type="GO" id="GO:0009055">
    <property type="term" value="F:electron transfer activity"/>
    <property type="evidence" value="ECO:0007669"/>
    <property type="project" value="InterPro"/>
</dbReference>
<dbReference type="PROSITE" id="PS51007">
    <property type="entry name" value="CYTC"/>
    <property type="match status" value="1"/>
</dbReference>
<name>A0A7X2IVJ3_9BURK</name>
<dbReference type="GO" id="GO:0020037">
    <property type="term" value="F:heme binding"/>
    <property type="evidence" value="ECO:0007669"/>
    <property type="project" value="InterPro"/>
</dbReference>